<organism evidence="2 3">
    <name type="scientific">Brevibacterium luteolum</name>
    <dbReference type="NCBI Taxonomy" id="199591"/>
    <lineage>
        <taxon>Bacteria</taxon>
        <taxon>Bacillati</taxon>
        <taxon>Actinomycetota</taxon>
        <taxon>Actinomycetes</taxon>
        <taxon>Micrococcales</taxon>
        <taxon>Brevibacteriaceae</taxon>
        <taxon>Brevibacterium</taxon>
    </lineage>
</organism>
<dbReference type="Proteomes" id="UP000549517">
    <property type="component" value="Unassembled WGS sequence"/>
</dbReference>
<feature type="transmembrane region" description="Helical" evidence="1">
    <location>
        <begin position="41"/>
        <end position="63"/>
    </location>
</feature>
<evidence type="ECO:0000313" key="2">
    <source>
        <dbReference type="EMBL" id="NNG78309.1"/>
    </source>
</evidence>
<evidence type="ECO:0000313" key="3">
    <source>
        <dbReference type="Proteomes" id="UP000549517"/>
    </source>
</evidence>
<keyword evidence="1" id="KW-1133">Transmembrane helix</keyword>
<dbReference type="AlphaFoldDB" id="A0A849ANC5"/>
<evidence type="ECO:0000256" key="1">
    <source>
        <dbReference type="SAM" id="Phobius"/>
    </source>
</evidence>
<proteinExistence type="predicted"/>
<protein>
    <submittedName>
        <fullName evidence="2">Uncharacterized protein</fullName>
    </submittedName>
</protein>
<feature type="transmembrane region" description="Helical" evidence="1">
    <location>
        <begin position="14"/>
        <end position="35"/>
    </location>
</feature>
<name>A0A849ANC5_9MICO</name>
<comment type="caution">
    <text evidence="2">The sequence shown here is derived from an EMBL/GenBank/DDBJ whole genome shotgun (WGS) entry which is preliminary data.</text>
</comment>
<sequence>MCGRARRHLRRKSLVVDSLLVAILIFIIALAVAFVGSDTGAAALFVLSLTWVVWVVGLILLLVGVTSEMRARRINCDDWATANSLAAHAEQLLARAETEAYSLDVHRVLEVERHFDEKTAGEARGTLAHQFSMFGQSFGLGYAANNRTSVAAGVHSAAINGMSDVHLRLSSTTRHDLMGDALFALFEVHDASGQPDTLRVTALSNGAVTEWIHALVLQTAEQLGMDTHSGVTVEAYASRIADHFAPADVSYLSDRLRLALAQIERGEEPPSIYVEGVPSGRGAIVATSARVGEADALRIFPTALPAMWGHTVGGALAAAVPPKEISA</sequence>
<dbReference type="RefSeq" id="WP_170273406.1">
    <property type="nucleotide sequence ID" value="NZ_BAAAKH010000002.1"/>
</dbReference>
<keyword evidence="1" id="KW-0812">Transmembrane</keyword>
<accession>A0A849ANC5</accession>
<keyword evidence="1" id="KW-0472">Membrane</keyword>
<gene>
    <name evidence="2" type="ORF">HLA91_02835</name>
</gene>
<dbReference type="EMBL" id="JABEMC010000001">
    <property type="protein sequence ID" value="NNG78309.1"/>
    <property type="molecule type" value="Genomic_DNA"/>
</dbReference>
<reference evidence="2 3" key="1">
    <citation type="submission" date="2020-05" db="EMBL/GenBank/DDBJ databases">
        <title>MicrobeNet Type strains.</title>
        <authorList>
            <person name="Nicholson A.C."/>
        </authorList>
    </citation>
    <scope>NUCLEOTIDE SEQUENCE [LARGE SCALE GENOMIC DNA]</scope>
    <source>
        <strain evidence="2 3">CCUG 46604</strain>
    </source>
</reference>